<evidence type="ECO:0000313" key="9">
    <source>
        <dbReference type="EMBL" id="NYF42395.1"/>
    </source>
</evidence>
<evidence type="ECO:0000256" key="6">
    <source>
        <dbReference type="ARBA" id="ARBA00023136"/>
    </source>
</evidence>
<dbReference type="InterPro" id="IPR006707">
    <property type="entry name" value="T7SS_EccD"/>
</dbReference>
<dbReference type="NCBIfam" id="TIGR03920">
    <property type="entry name" value="T7SS_EccD"/>
    <property type="match status" value="1"/>
</dbReference>
<dbReference type="RefSeq" id="WP_179824958.1">
    <property type="nucleotide sequence ID" value="NZ_JACCCO010000002.1"/>
</dbReference>
<name>A0A852V8I5_9ACTN</name>
<evidence type="ECO:0000313" key="10">
    <source>
        <dbReference type="Proteomes" id="UP000576393"/>
    </source>
</evidence>
<feature type="transmembrane region" description="Helical" evidence="7">
    <location>
        <begin position="225"/>
        <end position="246"/>
    </location>
</feature>
<feature type="transmembrane region" description="Helical" evidence="7">
    <location>
        <begin position="278"/>
        <end position="300"/>
    </location>
</feature>
<dbReference type="PIRSF" id="PIRSF017804">
    <property type="entry name" value="Secretion_EccD1"/>
    <property type="match status" value="1"/>
</dbReference>
<feature type="transmembrane region" description="Helical" evidence="7">
    <location>
        <begin position="193"/>
        <end position="213"/>
    </location>
</feature>
<comment type="caution">
    <text evidence="9">The sequence shown here is derived from an EMBL/GenBank/DDBJ whole genome shotgun (WGS) entry which is preliminary data.</text>
</comment>
<comment type="subcellular location">
    <subcellularLocation>
        <location evidence="1">Cell membrane</location>
        <topology evidence="1">Multi-pass membrane protein</topology>
    </subcellularLocation>
</comment>
<feature type="transmembrane region" description="Helical" evidence="7">
    <location>
        <begin position="338"/>
        <end position="358"/>
    </location>
</feature>
<evidence type="ECO:0000256" key="1">
    <source>
        <dbReference type="ARBA" id="ARBA00004651"/>
    </source>
</evidence>
<dbReference type="Gene3D" id="3.10.20.90">
    <property type="entry name" value="Phosphatidylinositol 3-kinase Catalytic Subunit, Chain A, domain 1"/>
    <property type="match status" value="1"/>
</dbReference>
<keyword evidence="6 7" id="KW-0472">Membrane</keyword>
<keyword evidence="5 7" id="KW-1133">Transmembrane helix</keyword>
<evidence type="ECO:0000256" key="2">
    <source>
        <dbReference type="ARBA" id="ARBA00006162"/>
    </source>
</evidence>
<dbReference type="Pfam" id="PF08817">
    <property type="entry name" value="YukD"/>
    <property type="match status" value="1"/>
</dbReference>
<proteinExistence type="inferred from homology"/>
<dbReference type="InterPro" id="IPR024962">
    <property type="entry name" value="YukD-like"/>
</dbReference>
<feature type="transmembrane region" description="Helical" evidence="7">
    <location>
        <begin position="166"/>
        <end position="186"/>
    </location>
</feature>
<dbReference type="Pfam" id="PF19053">
    <property type="entry name" value="EccD"/>
    <property type="match status" value="1"/>
</dbReference>
<gene>
    <name evidence="9" type="ORF">HDA43_004596</name>
</gene>
<accession>A0A852V8I5</accession>
<evidence type="ECO:0000256" key="4">
    <source>
        <dbReference type="ARBA" id="ARBA00022692"/>
    </source>
</evidence>
<feature type="domain" description="EccD-like transmembrane" evidence="8">
    <location>
        <begin position="138"/>
        <end position="479"/>
    </location>
</feature>
<evidence type="ECO:0000256" key="5">
    <source>
        <dbReference type="ARBA" id="ARBA00022989"/>
    </source>
</evidence>
<dbReference type="Proteomes" id="UP000576393">
    <property type="component" value="Unassembled WGS sequence"/>
</dbReference>
<feature type="transmembrane region" description="Helical" evidence="7">
    <location>
        <begin position="364"/>
        <end position="379"/>
    </location>
</feature>
<comment type="similarity">
    <text evidence="2">Belongs to the EccD/Snm4 family.</text>
</comment>
<evidence type="ECO:0000259" key="8">
    <source>
        <dbReference type="Pfam" id="PF19053"/>
    </source>
</evidence>
<protein>
    <submittedName>
        <fullName evidence="9">Type VII secretion integral membrane protein EccD</fullName>
    </submittedName>
</protein>
<keyword evidence="4 7" id="KW-0812">Transmembrane</keyword>
<feature type="transmembrane region" description="Helical" evidence="7">
    <location>
        <begin position="450"/>
        <end position="476"/>
    </location>
</feature>
<feature type="transmembrane region" description="Helical" evidence="7">
    <location>
        <begin position="140"/>
        <end position="160"/>
    </location>
</feature>
<keyword evidence="10" id="KW-1185">Reference proteome</keyword>
<dbReference type="EMBL" id="JACCCO010000002">
    <property type="protein sequence ID" value="NYF42395.1"/>
    <property type="molecule type" value="Genomic_DNA"/>
</dbReference>
<dbReference type="AlphaFoldDB" id="A0A852V8I5"/>
<feature type="transmembrane region" description="Helical" evidence="7">
    <location>
        <begin position="416"/>
        <end position="438"/>
    </location>
</feature>
<feature type="transmembrane region" description="Helical" evidence="7">
    <location>
        <begin position="253"/>
        <end position="272"/>
    </location>
</feature>
<dbReference type="GO" id="GO:0005886">
    <property type="term" value="C:plasma membrane"/>
    <property type="evidence" value="ECO:0007669"/>
    <property type="project" value="UniProtKB-SubCell"/>
</dbReference>
<feature type="transmembrane region" description="Helical" evidence="7">
    <location>
        <begin position="391"/>
        <end position="410"/>
    </location>
</feature>
<keyword evidence="3" id="KW-1003">Cell membrane</keyword>
<organism evidence="9 10">
    <name type="scientific">Streptosporangium sandarakinum</name>
    <dbReference type="NCBI Taxonomy" id="1260955"/>
    <lineage>
        <taxon>Bacteria</taxon>
        <taxon>Bacillati</taxon>
        <taxon>Actinomycetota</taxon>
        <taxon>Actinomycetes</taxon>
        <taxon>Streptosporangiales</taxon>
        <taxon>Streptosporangiaceae</taxon>
        <taxon>Streptosporangium</taxon>
    </lineage>
</organism>
<reference evidence="9 10" key="1">
    <citation type="submission" date="2020-07" db="EMBL/GenBank/DDBJ databases">
        <title>Sequencing the genomes of 1000 actinobacteria strains.</title>
        <authorList>
            <person name="Klenk H.-P."/>
        </authorList>
    </citation>
    <scope>NUCLEOTIDE SEQUENCE [LARGE SCALE GENOMIC DNA]</scope>
    <source>
        <strain evidence="9 10">DSM 45763</strain>
    </source>
</reference>
<evidence type="ECO:0000256" key="7">
    <source>
        <dbReference type="SAM" id="Phobius"/>
    </source>
</evidence>
<dbReference type="InterPro" id="IPR044049">
    <property type="entry name" value="EccD_transm"/>
</dbReference>
<sequence>MRSLAQPPVPVPAPQGALAQFAAPLPALCHVTIVGPRKKADLALPADIPLPHVLPGLLRAMGEIGGEAATAPGWVLQRPGGPPLDIAQSLGALGVLDGEVLYLRPREAAAPPAMFDDVADVVATGVRESAGNWTSSHTRLVGMGSAMALLAAGAVTLVFAGPPWTASAVVAGVIALLLVVAGALVSRVVGDSFAGALVGHAALPYGFIAGLLTPAGNGGLTGLGAAHLLAAFATVGLVATVAVIAIADGVQGFLGTAIAAMAGAVSSGVVMVSGASPAGVAAVTLTVLLAFSSLIPTVSFRAAGMPMPSMPTNAEELRGDNQRVDGPSVRERTLRAQAYATGMVAGLGMVALGTELYLALEDDWVAMAATVTLALTLLLRSRVFRGFGQRLWLVAAGLAGLVLFALARVAGAGGVAAIIAVMGLMCAAAVAAGMGLWLRHGKPSPFWGRAGDILEILLIITLFPLALGVLDVYSWVRGLAG</sequence>
<evidence type="ECO:0000256" key="3">
    <source>
        <dbReference type="ARBA" id="ARBA00022475"/>
    </source>
</evidence>